<evidence type="ECO:0000313" key="1">
    <source>
        <dbReference type="EMBL" id="CAB1416901.1"/>
    </source>
</evidence>
<organism evidence="1 2">
    <name type="scientific">Pleuronectes platessa</name>
    <name type="common">European plaice</name>
    <dbReference type="NCBI Taxonomy" id="8262"/>
    <lineage>
        <taxon>Eukaryota</taxon>
        <taxon>Metazoa</taxon>
        <taxon>Chordata</taxon>
        <taxon>Craniata</taxon>
        <taxon>Vertebrata</taxon>
        <taxon>Euteleostomi</taxon>
        <taxon>Actinopterygii</taxon>
        <taxon>Neopterygii</taxon>
        <taxon>Teleostei</taxon>
        <taxon>Neoteleostei</taxon>
        <taxon>Acanthomorphata</taxon>
        <taxon>Carangaria</taxon>
        <taxon>Pleuronectiformes</taxon>
        <taxon>Pleuronectoidei</taxon>
        <taxon>Pleuronectidae</taxon>
        <taxon>Pleuronectes</taxon>
    </lineage>
</organism>
<accession>A0A9N7TPS2</accession>
<keyword evidence="2" id="KW-1185">Reference proteome</keyword>
<proteinExistence type="predicted"/>
<dbReference type="AlphaFoldDB" id="A0A9N7TPS2"/>
<reference evidence="1" key="1">
    <citation type="submission" date="2020-03" db="EMBL/GenBank/DDBJ databases">
        <authorList>
            <person name="Weist P."/>
        </authorList>
    </citation>
    <scope>NUCLEOTIDE SEQUENCE</scope>
</reference>
<dbReference type="EMBL" id="CADEAL010000231">
    <property type="protein sequence ID" value="CAB1416901.1"/>
    <property type="molecule type" value="Genomic_DNA"/>
</dbReference>
<name>A0A9N7TPS2_PLEPL</name>
<gene>
    <name evidence="1" type="ORF">PLEPLA_LOCUS4694</name>
</gene>
<dbReference type="Proteomes" id="UP001153269">
    <property type="component" value="Unassembled WGS sequence"/>
</dbReference>
<evidence type="ECO:0000313" key="2">
    <source>
        <dbReference type="Proteomes" id="UP001153269"/>
    </source>
</evidence>
<sequence length="98" mass="10882">MSSFNDKHNVTCVCPYNGVSTHHFRRRLLLVVRSLSLRCLLYACPKVTDEACVTHSIRPFTATHLGDFGKDAAAAADWSVQERSHFECSGSQSKVKPS</sequence>
<protein>
    <submittedName>
        <fullName evidence="1">Uncharacterized protein</fullName>
    </submittedName>
</protein>
<comment type="caution">
    <text evidence="1">The sequence shown here is derived from an EMBL/GenBank/DDBJ whole genome shotgun (WGS) entry which is preliminary data.</text>
</comment>